<comment type="caution">
    <text evidence="1">The sequence shown here is derived from an EMBL/GenBank/DDBJ whole genome shotgun (WGS) entry which is preliminary data.</text>
</comment>
<protein>
    <recommendedName>
        <fullName evidence="3">RNA-directed DNA polymerase</fullName>
    </recommendedName>
</protein>
<proteinExistence type="predicted"/>
<gene>
    <name evidence="1" type="ORF">HOLleu_40394</name>
</gene>
<evidence type="ECO:0000313" key="2">
    <source>
        <dbReference type="Proteomes" id="UP001152320"/>
    </source>
</evidence>
<dbReference type="OrthoDB" id="412981at2759"/>
<dbReference type="AlphaFoldDB" id="A0A9Q0YI70"/>
<reference evidence="1" key="1">
    <citation type="submission" date="2021-10" db="EMBL/GenBank/DDBJ databases">
        <title>Tropical sea cucumber genome reveals ecological adaptation and Cuvierian tubules defense mechanism.</title>
        <authorList>
            <person name="Chen T."/>
        </authorList>
    </citation>
    <scope>NUCLEOTIDE SEQUENCE</scope>
    <source>
        <strain evidence="1">Nanhai2018</strain>
        <tissue evidence="1">Muscle</tissue>
    </source>
</reference>
<organism evidence="1 2">
    <name type="scientific">Holothuria leucospilota</name>
    <name type="common">Black long sea cucumber</name>
    <name type="synonym">Mertensiothuria leucospilota</name>
    <dbReference type="NCBI Taxonomy" id="206669"/>
    <lineage>
        <taxon>Eukaryota</taxon>
        <taxon>Metazoa</taxon>
        <taxon>Echinodermata</taxon>
        <taxon>Eleutherozoa</taxon>
        <taxon>Echinozoa</taxon>
        <taxon>Holothuroidea</taxon>
        <taxon>Aspidochirotacea</taxon>
        <taxon>Aspidochirotida</taxon>
        <taxon>Holothuriidae</taxon>
        <taxon>Holothuria</taxon>
    </lineage>
</organism>
<evidence type="ECO:0008006" key="3">
    <source>
        <dbReference type="Google" id="ProtNLM"/>
    </source>
</evidence>
<sequence>MEIVHNELHKVREWFCVSKLLLNLSKTASILFRTPNRQPDPSIHTINFCGTDVPLCHSVKFLGVFIDSHLTWNDHIQSISKTISKNIGIIARLRHFLPRKTLVNLYNTLINQYLSYSALLWGGSYCSKIYPLLILQKRALRLKINYQLQHSPRDPFAKLNILPVFDIYRYQVGIFMYSWIWNTLPNIFRFTFQFRHETHTHLTRARNSLSIPAFRLTSSQQTLRFTGPCLWNSLPPKIQSCNSKYSFKKSLKSYLMDKYRRP</sequence>
<dbReference type="PANTHER" id="PTHR33332">
    <property type="entry name" value="REVERSE TRANSCRIPTASE DOMAIN-CONTAINING PROTEIN"/>
    <property type="match status" value="1"/>
</dbReference>
<accession>A0A9Q0YI70</accession>
<dbReference type="Proteomes" id="UP001152320">
    <property type="component" value="Chromosome 22"/>
</dbReference>
<name>A0A9Q0YI70_HOLLE</name>
<keyword evidence="2" id="KW-1185">Reference proteome</keyword>
<dbReference type="EMBL" id="JAIZAY010000022">
    <property type="protein sequence ID" value="KAJ8020727.1"/>
    <property type="molecule type" value="Genomic_DNA"/>
</dbReference>
<evidence type="ECO:0000313" key="1">
    <source>
        <dbReference type="EMBL" id="KAJ8020727.1"/>
    </source>
</evidence>